<accession>A0A3P7YRM8</accession>
<dbReference type="InterPro" id="IPR036388">
    <property type="entry name" value="WH-like_DNA-bd_sf"/>
</dbReference>
<dbReference type="AlphaFoldDB" id="A0A183FNX8"/>
<accession>A0A183FNX8</accession>
<protein>
    <submittedName>
        <fullName evidence="6">ETS domain-containing protein</fullName>
    </submittedName>
</protein>
<comment type="similarity">
    <text evidence="1">Belongs to the ETS family.</text>
</comment>
<dbReference type="WBParaSite" id="HPBE_0000926501-mRNA-1">
    <property type="protein sequence ID" value="HPBE_0000926501-mRNA-1"/>
    <property type="gene ID" value="HPBE_0000926501"/>
</dbReference>
<feature type="compositionally biased region" description="Polar residues" evidence="2">
    <location>
        <begin position="107"/>
        <end position="118"/>
    </location>
</feature>
<dbReference type="SUPFAM" id="SSF46785">
    <property type="entry name" value="Winged helix' DNA-binding domain"/>
    <property type="match status" value="1"/>
</dbReference>
<keyword evidence="5" id="KW-1185">Reference proteome</keyword>
<proteinExistence type="inferred from homology"/>
<feature type="domain" description="ETS" evidence="3">
    <location>
        <begin position="181"/>
        <end position="243"/>
    </location>
</feature>
<name>A0A183FNX8_HELPZ</name>
<feature type="region of interest" description="Disordered" evidence="2">
    <location>
        <begin position="107"/>
        <end position="136"/>
    </location>
</feature>
<dbReference type="InterPro" id="IPR036390">
    <property type="entry name" value="WH_DNA-bd_sf"/>
</dbReference>
<feature type="region of interest" description="Disordered" evidence="2">
    <location>
        <begin position="47"/>
        <end position="90"/>
    </location>
</feature>
<dbReference type="OrthoDB" id="5865939at2759"/>
<organism evidence="5 6">
    <name type="scientific">Heligmosomoides polygyrus</name>
    <name type="common">Parasitic roundworm</name>
    <dbReference type="NCBI Taxonomy" id="6339"/>
    <lineage>
        <taxon>Eukaryota</taxon>
        <taxon>Metazoa</taxon>
        <taxon>Ecdysozoa</taxon>
        <taxon>Nematoda</taxon>
        <taxon>Chromadorea</taxon>
        <taxon>Rhabditida</taxon>
        <taxon>Rhabditina</taxon>
        <taxon>Rhabditomorpha</taxon>
        <taxon>Strongyloidea</taxon>
        <taxon>Heligmosomidae</taxon>
        <taxon>Heligmosomoides</taxon>
    </lineage>
</organism>
<evidence type="ECO:0000256" key="1">
    <source>
        <dbReference type="ARBA" id="ARBA00005562"/>
    </source>
</evidence>
<evidence type="ECO:0000313" key="4">
    <source>
        <dbReference type="EMBL" id="VDO79909.1"/>
    </source>
</evidence>
<sequence length="354" mass="39985">MLPMFPFNTGGLMPYPMFPFTPFFGLQSLPPLPLNYPFMYPSSMSDRMTPNADKASDEGYMSPTASETSSCSVDASDLHQTPGAQQSTTPTGFFPFSPAQFFPEKSPSLTGHTISDASSEFDPCKPGSASKGPELTKKEVQDFFRQDLYKLTNTIKSRRKSMQKAAAEANSPIRHRRSTLMLQMVVDMLSNHSCRSVINWTGKKPLEFAILDKKRFTAMWNQFGGKEDSFMSVSCIMRALGKEAVKTIDEKRLKLISWTESSTFRFFPDVDIHGPPILRDCYFQRLFAQLLASYHFRTNRSVVEFPPLPIVPNAIYYRKPSSDAVFQELQPYHLIDVVGGSREDCQLSFCSERV</sequence>
<dbReference type="EMBL" id="UZAH01026387">
    <property type="protein sequence ID" value="VDO79909.1"/>
    <property type="molecule type" value="Genomic_DNA"/>
</dbReference>
<evidence type="ECO:0000313" key="5">
    <source>
        <dbReference type="Proteomes" id="UP000050761"/>
    </source>
</evidence>
<gene>
    <name evidence="4" type="ORF">HPBE_LOCUS9266</name>
</gene>
<dbReference type="Proteomes" id="UP000050761">
    <property type="component" value="Unassembled WGS sequence"/>
</dbReference>
<dbReference type="Gene3D" id="1.10.10.10">
    <property type="entry name" value="Winged helix-like DNA-binding domain superfamily/Winged helix DNA-binding domain"/>
    <property type="match status" value="1"/>
</dbReference>
<feature type="compositionally biased region" description="Polar residues" evidence="2">
    <location>
        <begin position="63"/>
        <end position="90"/>
    </location>
</feature>
<dbReference type="GO" id="GO:0043565">
    <property type="term" value="F:sequence-specific DNA binding"/>
    <property type="evidence" value="ECO:0007669"/>
    <property type="project" value="InterPro"/>
</dbReference>
<reference evidence="4 5" key="1">
    <citation type="submission" date="2018-11" db="EMBL/GenBank/DDBJ databases">
        <authorList>
            <consortium name="Pathogen Informatics"/>
        </authorList>
    </citation>
    <scope>NUCLEOTIDE SEQUENCE [LARGE SCALE GENOMIC DNA]</scope>
</reference>
<dbReference type="InterPro" id="IPR000418">
    <property type="entry name" value="Ets_dom"/>
</dbReference>
<dbReference type="Pfam" id="PF00178">
    <property type="entry name" value="Ets"/>
    <property type="match status" value="1"/>
</dbReference>
<evidence type="ECO:0000313" key="6">
    <source>
        <dbReference type="WBParaSite" id="HPBE_0000926501-mRNA-1"/>
    </source>
</evidence>
<evidence type="ECO:0000259" key="3">
    <source>
        <dbReference type="Pfam" id="PF00178"/>
    </source>
</evidence>
<evidence type="ECO:0000256" key="2">
    <source>
        <dbReference type="SAM" id="MobiDB-lite"/>
    </source>
</evidence>
<reference evidence="6" key="2">
    <citation type="submission" date="2019-09" db="UniProtKB">
        <authorList>
            <consortium name="WormBaseParasite"/>
        </authorList>
    </citation>
    <scope>IDENTIFICATION</scope>
</reference>
<dbReference type="GO" id="GO:0003700">
    <property type="term" value="F:DNA-binding transcription factor activity"/>
    <property type="evidence" value="ECO:0007669"/>
    <property type="project" value="InterPro"/>
</dbReference>